<reference evidence="5" key="1">
    <citation type="submission" date="2016-11" db="EMBL/GenBank/DDBJ databases">
        <title>Venom-gland transcriptomics and venom proteomics of the black-back scorpion (Hadrurus spadix) reveal detectability challenges and an unexplored realm of animal toxin diversity.</title>
        <authorList>
            <person name="Rokyta D.R."/>
            <person name="Ward M.J."/>
        </authorList>
    </citation>
    <scope>NUCLEOTIDE SEQUENCE</scope>
    <source>
        <tissue evidence="5">Venom gland</tissue>
    </source>
</reference>
<feature type="domain" description="Acetyl-CoA hydrolase/transferase C-terminal" evidence="4">
    <location>
        <begin position="315"/>
        <end position="469"/>
    </location>
</feature>
<dbReference type="AlphaFoldDB" id="A0A1W7R9E6"/>
<dbReference type="PANTHER" id="PTHR21432:SF20">
    <property type="entry name" value="ACETYL-COA HYDROLASE"/>
    <property type="match status" value="1"/>
</dbReference>
<dbReference type="GO" id="GO:0005739">
    <property type="term" value="C:mitochondrion"/>
    <property type="evidence" value="ECO:0007669"/>
    <property type="project" value="TreeGrafter"/>
</dbReference>
<dbReference type="GO" id="GO:0006083">
    <property type="term" value="P:acetate metabolic process"/>
    <property type="evidence" value="ECO:0007669"/>
    <property type="project" value="InterPro"/>
</dbReference>
<dbReference type="InterPro" id="IPR003702">
    <property type="entry name" value="ActCoA_hydro_N"/>
</dbReference>
<accession>A0A1W7R9E6</accession>
<dbReference type="EMBL" id="GFAH01000634">
    <property type="protein sequence ID" value="JAV47755.1"/>
    <property type="molecule type" value="Transcribed_RNA"/>
</dbReference>
<name>A0A1W7R9E6_9SCOR</name>
<dbReference type="Pfam" id="PF13336">
    <property type="entry name" value="AcetylCoA_hyd_C"/>
    <property type="match status" value="1"/>
</dbReference>
<evidence type="ECO:0000256" key="2">
    <source>
        <dbReference type="ARBA" id="ARBA00022679"/>
    </source>
</evidence>
<organism evidence="5">
    <name type="scientific">Hadrurus spadix</name>
    <dbReference type="NCBI Taxonomy" id="141984"/>
    <lineage>
        <taxon>Eukaryota</taxon>
        <taxon>Metazoa</taxon>
        <taxon>Ecdysozoa</taxon>
        <taxon>Arthropoda</taxon>
        <taxon>Chelicerata</taxon>
        <taxon>Arachnida</taxon>
        <taxon>Scorpiones</taxon>
        <taxon>Iurida</taxon>
        <taxon>Iuroidea</taxon>
        <taxon>Hadrurus</taxon>
    </lineage>
</organism>
<keyword evidence="2 5" id="KW-0808">Transferase</keyword>
<dbReference type="Pfam" id="PF02550">
    <property type="entry name" value="AcetylCoA_hydro"/>
    <property type="match status" value="1"/>
</dbReference>
<proteinExistence type="inferred from homology"/>
<dbReference type="Gene3D" id="3.40.1080.20">
    <property type="entry name" value="Acetyl-CoA hydrolase/transferase C-terminal domain"/>
    <property type="match status" value="1"/>
</dbReference>
<protein>
    <submittedName>
        <fullName evidence="5">4-hydroxybutyrate coenzyme A transferase</fullName>
    </submittedName>
</protein>
<dbReference type="SUPFAM" id="SSF100950">
    <property type="entry name" value="NagB/RpiA/CoA transferase-like"/>
    <property type="match status" value="2"/>
</dbReference>
<evidence type="ECO:0000259" key="3">
    <source>
        <dbReference type="Pfam" id="PF02550"/>
    </source>
</evidence>
<dbReference type="InterPro" id="IPR026888">
    <property type="entry name" value="AcetylCoA_hyd_C"/>
</dbReference>
<evidence type="ECO:0000313" key="5">
    <source>
        <dbReference type="EMBL" id="JAV47755.1"/>
    </source>
</evidence>
<dbReference type="GO" id="GO:0008775">
    <property type="term" value="F:acetate CoA-transferase activity"/>
    <property type="evidence" value="ECO:0007669"/>
    <property type="project" value="InterPro"/>
</dbReference>
<dbReference type="Gene3D" id="3.40.1080.10">
    <property type="entry name" value="Glutaconate Coenzyme A-transferase"/>
    <property type="match status" value="1"/>
</dbReference>
<evidence type="ECO:0000259" key="4">
    <source>
        <dbReference type="Pfam" id="PF13336"/>
    </source>
</evidence>
<dbReference type="InterPro" id="IPR046433">
    <property type="entry name" value="ActCoA_hydro"/>
</dbReference>
<sequence>MAMAVRSIRVAARYLSKSLQKKKTNISYSAFQTYYTYTNEPSQPLERKPKWTSAEEAVSLIKSGNTVFVHGAAATPRILVPAMAEYGKKAGLKDVTVCHIHTEGPAEYGLPEYQGIFRSNSFFVGGNCREPINAGRGDFVPIFLSEIPLLFHRGVVPIDVALVQVTPPDKHGYCSLGTSVDVARGAVQNAKFIIGQVNPKFPRTFGDGLIHISHFDALVEGEMDIPEHKAEALGDVELAIGKQIAENLVEDGSTLQMGIGSIPDAVLSCLKNHKDLGIHSEMFSDGIIELVEKGCITNHCKKICPGKIVGSFAIGSRKLFNFMDDNPFIVMLVVDYVNDTIIIASNPKVTAINSCIEVDLTGQVVSDSIGTRIYSGVGGQVDFLRGAAMGFDGKGKPIVAMPSTTNKGDSKIVPFLKQGGGIVTTRAHMHYLVTEYGTAFLFGKNIRQRAHAIIQLAHPKHRESLEKAAFERLKCMPSP</sequence>
<dbReference type="Gene3D" id="3.30.750.70">
    <property type="entry name" value="4-hydroxybutyrate coenzyme like domains"/>
    <property type="match status" value="1"/>
</dbReference>
<comment type="similarity">
    <text evidence="1">Belongs to the acetyl-CoA hydrolase/transferase family.</text>
</comment>
<feature type="domain" description="Acetyl-CoA hydrolase/transferase N-terminal" evidence="3">
    <location>
        <begin position="50"/>
        <end position="221"/>
    </location>
</feature>
<dbReference type="InterPro" id="IPR037171">
    <property type="entry name" value="NagB/RpiA_transferase-like"/>
</dbReference>
<dbReference type="PANTHER" id="PTHR21432">
    <property type="entry name" value="ACETYL-COA HYDROLASE-RELATED"/>
    <property type="match status" value="1"/>
</dbReference>
<evidence type="ECO:0000256" key="1">
    <source>
        <dbReference type="ARBA" id="ARBA00009632"/>
    </source>
</evidence>
<dbReference type="InterPro" id="IPR038460">
    <property type="entry name" value="AcetylCoA_hyd_C_sf"/>
</dbReference>